<dbReference type="InterPro" id="IPR000209">
    <property type="entry name" value="Peptidase_S8/S53_dom"/>
</dbReference>
<evidence type="ECO:0000256" key="5">
    <source>
        <dbReference type="PROSITE-ProRule" id="PRU01240"/>
    </source>
</evidence>
<keyword evidence="2 5" id="KW-0645">Protease</keyword>
<comment type="caution">
    <text evidence="7">The sequence shown here is derived from an EMBL/GenBank/DDBJ whole genome shotgun (WGS) entry which is preliminary data.</text>
</comment>
<evidence type="ECO:0000313" key="8">
    <source>
        <dbReference type="Proteomes" id="UP000253034"/>
    </source>
</evidence>
<dbReference type="InterPro" id="IPR034067">
    <property type="entry name" value="Serine_protease_KerA-like_dom"/>
</dbReference>
<evidence type="ECO:0000256" key="1">
    <source>
        <dbReference type="ARBA" id="ARBA00011073"/>
    </source>
</evidence>
<feature type="active site" description="Charge relay system" evidence="5">
    <location>
        <position position="194"/>
    </location>
</feature>
<feature type="active site" description="Charge relay system" evidence="5">
    <location>
        <position position="46"/>
    </location>
</feature>
<evidence type="ECO:0000313" key="7">
    <source>
        <dbReference type="EMBL" id="RCX15475.1"/>
    </source>
</evidence>
<dbReference type="RefSeq" id="WP_114298126.1">
    <property type="nucleotide sequence ID" value="NZ_QPJT01000013.1"/>
</dbReference>
<keyword evidence="3 5" id="KW-0378">Hydrolase</keyword>
<dbReference type="Pfam" id="PF00082">
    <property type="entry name" value="Peptidase_S8"/>
    <property type="match status" value="1"/>
</dbReference>
<sequence>MIAVAVLDDGINEGLYNIGHLKYTMEITPTLEFVERTGYDRYLPSHGTTCGAIIKKYSPDAEIVSIKVLNDKGRGVRDQLVTALLWCADNDIKLVNLSLGTTDFRDYEEVRKAVDYADQKGVIIVAACNNKNVYTYPASLSNVIGVKGDSEEQLKEGQYRHNPYPLDGIEITSCSSHLIVKYDGTVKTTSCCNSFAAPMITAIVYNILLKNPSLSLEEVKNRIEEGAVNILPHTYSSNICKDINWVENALLFDINCANNSKMHIPYKFTVKKTVPIECTDKEGAIEQVNEYIKKSKTVLSKVDTIAVIIHDSNTTVDNVGLFELVNTMESMGKNLVYLYENSQDWNIFKDISRRRIKIFHPSVYGSLTGGETAFIEVPIIAVYDFDGKEFLNCISKLQEVFRINDYNAIAVSDSYLGIAAGVEYICLNEEKHISLEHINRVYNPDIILLGISGTDKKYDYLKRLEEKYEVDINVVILSEKSSISENIANLDTEGKIILITSRGSRENTAYKIVDSSQEYYIEVLYKYIIEMFSEEESLIT</sequence>
<evidence type="ECO:0000256" key="2">
    <source>
        <dbReference type="ARBA" id="ARBA00022670"/>
    </source>
</evidence>
<proteinExistence type="inferred from homology"/>
<dbReference type="CDD" id="cd07492">
    <property type="entry name" value="Peptidases_S8_8"/>
    <property type="match status" value="1"/>
</dbReference>
<dbReference type="InterPro" id="IPR036852">
    <property type="entry name" value="Peptidase_S8/S53_dom_sf"/>
</dbReference>
<dbReference type="PANTHER" id="PTHR43806:SF11">
    <property type="entry name" value="CEREVISIN-RELATED"/>
    <property type="match status" value="1"/>
</dbReference>
<feature type="domain" description="Peptidase S8/S53" evidence="6">
    <location>
        <begin position="2"/>
        <end position="227"/>
    </location>
</feature>
<dbReference type="InterPro" id="IPR050131">
    <property type="entry name" value="Peptidase_S8_subtilisin-like"/>
</dbReference>
<dbReference type="Gene3D" id="3.40.50.200">
    <property type="entry name" value="Peptidase S8/S53 domain"/>
    <property type="match status" value="1"/>
</dbReference>
<keyword evidence="8" id="KW-1185">Reference proteome</keyword>
<accession>A0A369B2B0</accession>
<dbReference type="PROSITE" id="PS51892">
    <property type="entry name" value="SUBTILASE"/>
    <property type="match status" value="1"/>
</dbReference>
<dbReference type="OrthoDB" id="184152at2"/>
<feature type="active site" description="Charge relay system" evidence="5">
    <location>
        <position position="8"/>
    </location>
</feature>
<dbReference type="GO" id="GO:0006508">
    <property type="term" value="P:proteolysis"/>
    <property type="evidence" value="ECO:0007669"/>
    <property type="project" value="UniProtKB-KW"/>
</dbReference>
<dbReference type="EMBL" id="QPJT01000013">
    <property type="protein sequence ID" value="RCX15475.1"/>
    <property type="molecule type" value="Genomic_DNA"/>
</dbReference>
<dbReference type="GO" id="GO:0004252">
    <property type="term" value="F:serine-type endopeptidase activity"/>
    <property type="evidence" value="ECO:0007669"/>
    <property type="project" value="UniProtKB-UniRule"/>
</dbReference>
<dbReference type="AlphaFoldDB" id="A0A369B2B0"/>
<dbReference type="PANTHER" id="PTHR43806">
    <property type="entry name" value="PEPTIDASE S8"/>
    <property type="match status" value="1"/>
</dbReference>
<gene>
    <name evidence="7" type="ORF">DFR58_11356</name>
</gene>
<reference evidence="7 8" key="1">
    <citation type="submission" date="2018-07" db="EMBL/GenBank/DDBJ databases">
        <title>Genomic Encyclopedia of Type Strains, Phase IV (KMG-IV): sequencing the most valuable type-strain genomes for metagenomic binning, comparative biology and taxonomic classification.</title>
        <authorList>
            <person name="Goeker M."/>
        </authorList>
    </citation>
    <scope>NUCLEOTIDE SEQUENCE [LARGE SCALE GENOMIC DNA]</scope>
    <source>
        <strain evidence="7 8">DSM 27016</strain>
    </source>
</reference>
<evidence type="ECO:0000256" key="4">
    <source>
        <dbReference type="ARBA" id="ARBA00022825"/>
    </source>
</evidence>
<organism evidence="7 8">
    <name type="scientific">Anaerobacterium chartisolvens</name>
    <dbReference type="NCBI Taxonomy" id="1297424"/>
    <lineage>
        <taxon>Bacteria</taxon>
        <taxon>Bacillati</taxon>
        <taxon>Bacillota</taxon>
        <taxon>Clostridia</taxon>
        <taxon>Eubacteriales</taxon>
        <taxon>Oscillospiraceae</taxon>
        <taxon>Anaerobacterium</taxon>
    </lineage>
</organism>
<protein>
    <submittedName>
        <fullName evidence="7">Subtilase family protein</fullName>
    </submittedName>
</protein>
<name>A0A369B2B0_9FIRM</name>
<dbReference type="Proteomes" id="UP000253034">
    <property type="component" value="Unassembled WGS sequence"/>
</dbReference>
<evidence type="ECO:0000256" key="3">
    <source>
        <dbReference type="ARBA" id="ARBA00022801"/>
    </source>
</evidence>
<evidence type="ECO:0000259" key="6">
    <source>
        <dbReference type="Pfam" id="PF00082"/>
    </source>
</evidence>
<dbReference type="SUPFAM" id="SSF52743">
    <property type="entry name" value="Subtilisin-like"/>
    <property type="match status" value="1"/>
</dbReference>
<keyword evidence="4 5" id="KW-0720">Serine protease</keyword>
<comment type="similarity">
    <text evidence="1 5">Belongs to the peptidase S8 family.</text>
</comment>